<keyword evidence="2" id="KW-0436">Ligase</keyword>
<organism evidence="2 3">
    <name type="scientific">Aurantiacibacter atlanticus</name>
    <dbReference type="NCBI Taxonomy" id="1648404"/>
    <lineage>
        <taxon>Bacteria</taxon>
        <taxon>Pseudomonadati</taxon>
        <taxon>Pseudomonadota</taxon>
        <taxon>Alphaproteobacteria</taxon>
        <taxon>Sphingomonadales</taxon>
        <taxon>Erythrobacteraceae</taxon>
        <taxon>Aurantiacibacter</taxon>
    </lineage>
</organism>
<reference evidence="2 3" key="1">
    <citation type="journal article" date="2015" name="Int. J. Syst. Evol. Microbiol.">
        <title>Erythrobacter atlanticus sp. nov., a bacterium from ocean sediment able to degrade polycyclic aromatic hydrocarbons.</title>
        <authorList>
            <person name="Zhuang L."/>
            <person name="Liu Y."/>
            <person name="Wang L."/>
            <person name="Wang W."/>
            <person name="Shao Z."/>
        </authorList>
    </citation>
    <scope>NUCLEOTIDE SEQUENCE [LARGE SCALE GENOMIC DNA]</scope>
    <source>
        <strain evidence="3">s21-N3</strain>
    </source>
</reference>
<evidence type="ECO:0000313" key="3">
    <source>
        <dbReference type="Proteomes" id="UP000059113"/>
    </source>
</evidence>
<gene>
    <name evidence="2" type="ORF">CP97_14804</name>
</gene>
<dbReference type="KEGG" id="ery:CP97_14804"/>
<evidence type="ECO:0000256" key="1">
    <source>
        <dbReference type="SAM" id="MobiDB-lite"/>
    </source>
</evidence>
<feature type="region of interest" description="Disordered" evidence="1">
    <location>
        <begin position="1"/>
        <end position="23"/>
    </location>
</feature>
<name>A0A161IUC4_9SPHN</name>
<evidence type="ECO:0000313" key="2">
    <source>
        <dbReference type="EMBL" id="ANC50490.1"/>
    </source>
</evidence>
<reference evidence="3" key="2">
    <citation type="submission" date="2015-04" db="EMBL/GenBank/DDBJ databases">
        <title>The complete genome sequence of Erythrobacter sp. s21-N3.</title>
        <authorList>
            <person name="Zhuang L."/>
            <person name="Liu Y."/>
            <person name="Shao Z."/>
        </authorList>
    </citation>
    <scope>NUCLEOTIDE SEQUENCE [LARGE SCALE GENOMIC DNA]</scope>
    <source>
        <strain evidence="3">s21-N3</strain>
    </source>
</reference>
<accession>A0A161IUC4</accession>
<sequence length="73" mass="8676">MVEPYGQSPNAQAPEWPRIANTPGLTRETLTEWLTEAHNYPEQMDFYLEADEVELLVDYMMTLRRDDYHPPYQ</sequence>
<dbReference type="GO" id="GO:0016874">
    <property type="term" value="F:ligase activity"/>
    <property type="evidence" value="ECO:0007669"/>
    <property type="project" value="UniProtKB-KW"/>
</dbReference>
<dbReference type="Proteomes" id="UP000059113">
    <property type="component" value="Chromosome"/>
</dbReference>
<keyword evidence="3" id="KW-1185">Reference proteome</keyword>
<dbReference type="AlphaFoldDB" id="A0A161IUC4"/>
<dbReference type="STRING" id="1648404.CP97_14804"/>
<dbReference type="EMBL" id="CP011310">
    <property type="protein sequence ID" value="ANC50490.1"/>
    <property type="molecule type" value="Genomic_DNA"/>
</dbReference>
<protein>
    <submittedName>
        <fullName evidence="2">Phosphoribosylamine--glycine ligase</fullName>
    </submittedName>
</protein>
<proteinExistence type="predicted"/>